<dbReference type="Proteomes" id="UP000758022">
    <property type="component" value="Unassembled WGS sequence"/>
</dbReference>
<evidence type="ECO:0000313" key="2">
    <source>
        <dbReference type="Proteomes" id="UP000758022"/>
    </source>
</evidence>
<protein>
    <submittedName>
        <fullName evidence="1">Uncharacterized protein</fullName>
    </submittedName>
</protein>
<dbReference type="RefSeq" id="WP_221979218.1">
    <property type="nucleotide sequence ID" value="NZ_JAAXQQ010000004.1"/>
</dbReference>
<comment type="caution">
    <text evidence="1">The sequence shown here is derived from an EMBL/GenBank/DDBJ whole genome shotgun (WGS) entry which is preliminary data.</text>
</comment>
<reference evidence="1" key="1">
    <citation type="submission" date="2020-04" db="EMBL/GenBank/DDBJ databases">
        <title>Global-level population genomics supports evidence of horizontal gene transfer on evolution of Rhizobia in Lentils.</title>
        <authorList>
            <person name="Gai Y."/>
            <person name="Cook D."/>
            <person name="Riely B."/>
        </authorList>
    </citation>
    <scope>NUCLEOTIDE SEQUENCE</scope>
    <source>
        <strain evidence="1">TLR9</strain>
    </source>
</reference>
<sequence>MLDHIRLSHETNSPIKAECIDWAIDLLKSKLAEHGITLDVEGPAELTLQLRLGKVTPPSGIVLPRQTEAFALYRDGHELVAWGHDVAGLTYALTELADRLLDQEGELFGTLPLIEKPATRIRAVARAFVSEVEDKPWLYDRAGWIKYLDMLATNRFNRFSLNLGIAYDYPYHNNMLSDVYLHFAYPFLVELPQYPIRVEGLSDLERRQNLEALKFVGREAARRGIQFQLGLWTERYDFDDVPHTSHQIRGVSDENHRLYCRDSVAFLLREIPEITGLNFRIHVEAGVPEGDYDFWRTVFSAVAQCGRQIELNLHAKGLDEHVLGAARATGMTLVVAPKYLAEHMALPYHPSAIREREYPPTEAVSGSEQLSTGSRRFTRQSYGDYLPAERDWGVVFRIWPGTQRVLAWGDPLFAAAYGRSMSFCGADGMEWMEPMSFKGRQGSGMAGARAGLSNQRLAMFPDWQRHEYAYRLMGRLSFSPDAPPESWRRFLRSRLGAAAEACERGLAAASRILPLFTQAHGPSIANNCYWPEIYSNVSAVGEYQARPVGFDMDGPTRFGNAPSFDSQMFASPRTYVEDLLADRSTRSYTPIDVAAWMDDLAGQVETALGEIRSLPAITPATERYVIDMEILAAMARFFAQKFRSACFAEVMLATRSDQALKVALGHSRRAVSAWAIAAVTGGRNYHSDLAFGPGLHMRGNWAARLPQVEAEANALQVFLVQDASSPTYDLEQADRVIARIANQKLVTRLAGQLDAPKSFRKGQPIQIGFQTQESEAEVLLHYRHVNQGERWQHLKPETFPDGIRWTIPGSYSHSDFHIQFYLTSTDGERVQMLPGFPDTLDAAPYELIEQE</sequence>
<accession>A0AB35FD91</accession>
<dbReference type="PROSITE" id="PS50062">
    <property type="entry name" value="BCL2_FAMILY"/>
    <property type="match status" value="1"/>
</dbReference>
<evidence type="ECO:0000313" key="1">
    <source>
        <dbReference type="EMBL" id="MBY3064677.1"/>
    </source>
</evidence>
<dbReference type="InterPro" id="IPR002475">
    <property type="entry name" value="Bcl2-like"/>
</dbReference>
<dbReference type="EMBL" id="JAAXQQ010000004">
    <property type="protein sequence ID" value="MBY3064677.1"/>
    <property type="molecule type" value="Genomic_DNA"/>
</dbReference>
<organism evidence="1 2">
    <name type="scientific">Rhizobium laguerreae</name>
    <dbReference type="NCBI Taxonomy" id="1076926"/>
    <lineage>
        <taxon>Bacteria</taxon>
        <taxon>Pseudomonadati</taxon>
        <taxon>Pseudomonadota</taxon>
        <taxon>Alphaproteobacteria</taxon>
        <taxon>Hyphomicrobiales</taxon>
        <taxon>Rhizobiaceae</taxon>
        <taxon>Rhizobium/Agrobacterium group</taxon>
        <taxon>Rhizobium</taxon>
    </lineage>
</organism>
<proteinExistence type="predicted"/>
<name>A0AB35FD91_9HYPH</name>
<gene>
    <name evidence="1" type="ORF">HFO74_14730</name>
</gene>
<dbReference type="AlphaFoldDB" id="A0AB35FD91"/>